<proteinExistence type="predicted"/>
<dbReference type="Proteomes" id="UP001638806">
    <property type="component" value="Unassembled WGS sequence"/>
</dbReference>
<comment type="caution">
    <text evidence="1">The sequence shown here is derived from an EMBL/GenBank/DDBJ whole genome shotgun (WGS) entry which is preliminary data.</text>
</comment>
<reference evidence="1" key="1">
    <citation type="submission" date="2024-12" db="EMBL/GenBank/DDBJ databases">
        <title>Comparative genomics and development of molecular markers within Purpureocillium lilacinum and among Purpureocillium species.</title>
        <authorList>
            <person name="Yeh Z.-Y."/>
            <person name="Ni N.-T."/>
            <person name="Lo P.-H."/>
            <person name="Mushyakhwo K."/>
            <person name="Lin C.-F."/>
            <person name="Nai Y.-S."/>
        </authorList>
    </citation>
    <scope>NUCLEOTIDE SEQUENCE</scope>
    <source>
        <strain evidence="1">NCHU-NPUST-175</strain>
    </source>
</reference>
<organism evidence="1 2">
    <name type="scientific">Purpureocillium lilacinum</name>
    <name type="common">Paecilomyces lilacinus</name>
    <dbReference type="NCBI Taxonomy" id="33203"/>
    <lineage>
        <taxon>Eukaryota</taxon>
        <taxon>Fungi</taxon>
        <taxon>Dikarya</taxon>
        <taxon>Ascomycota</taxon>
        <taxon>Pezizomycotina</taxon>
        <taxon>Sordariomycetes</taxon>
        <taxon>Hypocreomycetidae</taxon>
        <taxon>Hypocreales</taxon>
        <taxon>Ophiocordycipitaceae</taxon>
        <taxon>Purpureocillium</taxon>
    </lineage>
</organism>
<protein>
    <submittedName>
        <fullName evidence="1">Uncharacterized protein</fullName>
    </submittedName>
</protein>
<keyword evidence="2" id="KW-1185">Reference proteome</keyword>
<accession>A0ACC4D9Q7</accession>
<name>A0ACC4D9Q7_PURLI</name>
<evidence type="ECO:0000313" key="1">
    <source>
        <dbReference type="EMBL" id="KAL3952364.1"/>
    </source>
</evidence>
<sequence>MDVSFAVRKVPEEALLRWMGSKVMLGPRATLRPALLVLIEFIRPPVTLAIDADFSAWAPRSSVRRWRLRAKAAGIGLAHRWLLDGLPFIRASAVKACAAARVRRRGKGKSRLGDTAEAAIILRTSVVFIYVLGTTIRMNRRN</sequence>
<gene>
    <name evidence="1" type="ORF">ACCO45_012307</name>
</gene>
<evidence type="ECO:0000313" key="2">
    <source>
        <dbReference type="Proteomes" id="UP001638806"/>
    </source>
</evidence>
<dbReference type="EMBL" id="JBGNUJ010000012">
    <property type="protein sequence ID" value="KAL3952364.1"/>
    <property type="molecule type" value="Genomic_DNA"/>
</dbReference>